<evidence type="ECO:0000313" key="1">
    <source>
        <dbReference type="EMBL" id="KAI3756906.1"/>
    </source>
</evidence>
<dbReference type="Proteomes" id="UP001055879">
    <property type="component" value="Linkage Group LG02"/>
</dbReference>
<comment type="caution">
    <text evidence="1">The sequence shown here is derived from an EMBL/GenBank/DDBJ whole genome shotgun (WGS) entry which is preliminary data.</text>
</comment>
<accession>A0ACB9EDV5</accession>
<name>A0ACB9EDV5_ARCLA</name>
<organism evidence="1 2">
    <name type="scientific">Arctium lappa</name>
    <name type="common">Greater burdock</name>
    <name type="synonym">Lappa major</name>
    <dbReference type="NCBI Taxonomy" id="4217"/>
    <lineage>
        <taxon>Eukaryota</taxon>
        <taxon>Viridiplantae</taxon>
        <taxon>Streptophyta</taxon>
        <taxon>Embryophyta</taxon>
        <taxon>Tracheophyta</taxon>
        <taxon>Spermatophyta</taxon>
        <taxon>Magnoliopsida</taxon>
        <taxon>eudicotyledons</taxon>
        <taxon>Gunneridae</taxon>
        <taxon>Pentapetalae</taxon>
        <taxon>asterids</taxon>
        <taxon>campanulids</taxon>
        <taxon>Asterales</taxon>
        <taxon>Asteraceae</taxon>
        <taxon>Carduoideae</taxon>
        <taxon>Cardueae</taxon>
        <taxon>Arctiinae</taxon>
        <taxon>Arctium</taxon>
    </lineage>
</organism>
<reference evidence="2" key="1">
    <citation type="journal article" date="2022" name="Mol. Ecol. Resour.">
        <title>The genomes of chicory, endive, great burdock and yacon provide insights into Asteraceae palaeo-polyploidization history and plant inulin production.</title>
        <authorList>
            <person name="Fan W."/>
            <person name="Wang S."/>
            <person name="Wang H."/>
            <person name="Wang A."/>
            <person name="Jiang F."/>
            <person name="Liu H."/>
            <person name="Zhao H."/>
            <person name="Xu D."/>
            <person name="Zhang Y."/>
        </authorList>
    </citation>
    <scope>NUCLEOTIDE SEQUENCE [LARGE SCALE GENOMIC DNA]</scope>
    <source>
        <strain evidence="2">cv. Niubang</strain>
    </source>
</reference>
<protein>
    <submittedName>
        <fullName evidence="1">Uncharacterized protein</fullName>
    </submittedName>
</protein>
<evidence type="ECO:0000313" key="2">
    <source>
        <dbReference type="Proteomes" id="UP001055879"/>
    </source>
</evidence>
<keyword evidence="2" id="KW-1185">Reference proteome</keyword>
<gene>
    <name evidence="1" type="ORF">L6452_04438</name>
</gene>
<proteinExistence type="predicted"/>
<reference evidence="1 2" key="2">
    <citation type="journal article" date="2022" name="Mol. Ecol. Resour.">
        <title>The genomes of chicory, endive, great burdock and yacon provide insights into Asteraceae paleo-polyploidization history and plant inulin production.</title>
        <authorList>
            <person name="Fan W."/>
            <person name="Wang S."/>
            <person name="Wang H."/>
            <person name="Wang A."/>
            <person name="Jiang F."/>
            <person name="Liu H."/>
            <person name="Zhao H."/>
            <person name="Xu D."/>
            <person name="Zhang Y."/>
        </authorList>
    </citation>
    <scope>NUCLEOTIDE SEQUENCE [LARGE SCALE GENOMIC DNA]</scope>
    <source>
        <strain evidence="2">cv. Niubang</strain>
    </source>
</reference>
<sequence length="114" mass="12470">MDIVSGGGTKEVVTKVTFNCCDCAYGEDDISGGGQGNPVPSRSYADLIRMSSLPVKTEEEWRKRNASIDQRSTMKKKKNNNPHLYHPSILALKPPSTTLLANPTAPTTTFKKET</sequence>
<dbReference type="EMBL" id="CM042048">
    <property type="protein sequence ID" value="KAI3756906.1"/>
    <property type="molecule type" value="Genomic_DNA"/>
</dbReference>